<evidence type="ECO:0000313" key="1">
    <source>
        <dbReference type="EMBL" id="CAG8623981.1"/>
    </source>
</evidence>
<organism evidence="1 2">
    <name type="scientific">Paraglomus brasilianum</name>
    <dbReference type="NCBI Taxonomy" id="144538"/>
    <lineage>
        <taxon>Eukaryota</taxon>
        <taxon>Fungi</taxon>
        <taxon>Fungi incertae sedis</taxon>
        <taxon>Mucoromycota</taxon>
        <taxon>Glomeromycotina</taxon>
        <taxon>Glomeromycetes</taxon>
        <taxon>Paraglomerales</taxon>
        <taxon>Paraglomeraceae</taxon>
        <taxon>Paraglomus</taxon>
    </lineage>
</organism>
<evidence type="ECO:0000313" key="2">
    <source>
        <dbReference type="Proteomes" id="UP000789739"/>
    </source>
</evidence>
<dbReference type="Proteomes" id="UP000789739">
    <property type="component" value="Unassembled WGS sequence"/>
</dbReference>
<protein>
    <submittedName>
        <fullName evidence="1">11368_t:CDS:1</fullName>
    </submittedName>
</protein>
<proteinExistence type="predicted"/>
<dbReference type="OrthoDB" id="2436248at2759"/>
<keyword evidence="2" id="KW-1185">Reference proteome</keyword>
<dbReference type="EMBL" id="CAJVPI010001713">
    <property type="protein sequence ID" value="CAG8623981.1"/>
    <property type="molecule type" value="Genomic_DNA"/>
</dbReference>
<accession>A0A9N9GNU3</accession>
<name>A0A9N9GNU3_9GLOM</name>
<reference evidence="1" key="1">
    <citation type="submission" date="2021-06" db="EMBL/GenBank/DDBJ databases">
        <authorList>
            <person name="Kallberg Y."/>
            <person name="Tangrot J."/>
            <person name="Rosling A."/>
        </authorList>
    </citation>
    <scope>NUCLEOTIDE SEQUENCE</scope>
    <source>
        <strain evidence="1">BR232B</strain>
    </source>
</reference>
<dbReference type="AlphaFoldDB" id="A0A9N9GNU3"/>
<gene>
    <name evidence="1" type="ORF">PBRASI_LOCUS8870</name>
</gene>
<sequence length="198" mass="22694">MLSFYGNTLKNSTTTGNQRPDLLVWVKDLLIFKGEEKSNEIDFDIAVEELKTKFYRLDSLLFEIYNYAKSHEALVQVEKVATSRSSYTVTMTTRGLKCLPKNECELRKLIKSILHGLNWLHSGGHADEPFEELLTDWDSRTLVNGQYTVFSELYQVGKMMEKFDAILSEQGKQFVAMLKEKQTAANEALLHAWINGTD</sequence>
<comment type="caution">
    <text evidence="1">The sequence shown here is derived from an EMBL/GenBank/DDBJ whole genome shotgun (WGS) entry which is preliminary data.</text>
</comment>